<feature type="region of interest" description="Disordered" evidence="1">
    <location>
        <begin position="149"/>
        <end position="255"/>
    </location>
</feature>
<feature type="region of interest" description="Disordered" evidence="1">
    <location>
        <begin position="389"/>
        <end position="446"/>
    </location>
</feature>
<protein>
    <submittedName>
        <fullName evidence="2">Uncharacterized protein</fullName>
    </submittedName>
</protein>
<dbReference type="Proteomes" id="UP000269221">
    <property type="component" value="Unassembled WGS sequence"/>
</dbReference>
<dbReference type="AlphaFoldDB" id="A0A3M0KVE4"/>
<feature type="region of interest" description="Disordered" evidence="1">
    <location>
        <begin position="343"/>
        <end position="375"/>
    </location>
</feature>
<accession>A0A3M0KVE4</accession>
<proteinExistence type="predicted"/>
<feature type="region of interest" description="Disordered" evidence="1">
    <location>
        <begin position="1"/>
        <end position="50"/>
    </location>
</feature>
<feature type="compositionally biased region" description="Polar residues" evidence="1">
    <location>
        <begin position="156"/>
        <end position="169"/>
    </location>
</feature>
<feature type="compositionally biased region" description="Basic and acidic residues" evidence="1">
    <location>
        <begin position="389"/>
        <end position="399"/>
    </location>
</feature>
<evidence type="ECO:0000313" key="3">
    <source>
        <dbReference type="Proteomes" id="UP000269221"/>
    </source>
</evidence>
<comment type="caution">
    <text evidence="2">The sequence shown here is derived from an EMBL/GenBank/DDBJ whole genome shotgun (WGS) entry which is preliminary data.</text>
</comment>
<dbReference type="OrthoDB" id="10560585at2759"/>
<feature type="region of interest" description="Disordered" evidence="1">
    <location>
        <begin position="480"/>
        <end position="517"/>
    </location>
</feature>
<sequence>MARGQQELLPPSPWGTVAAGRAQGTPSLESRSLEGLRHGSAARQGLCRPPLHPAHSLPLGTGIQPAWKHLGLSETKDLVEGPEERGENTHRDHFGGLSPYLGEDRSIMSTCTHEQSSVHREVGAGSLELPNASTSSKCSSAEAGKCSELLSPAELTEQSSVSEDSQPWDTSLKDLEEKREEEELPETEAAREQDSDLQSKSLTPLKENEVESEASALAGGSSEEGHSELLLTSEPEETADFSASPLSGGPGEEMATCFPAEHAALHKQVCVGPDASIHLMREKREELETLEEDKMHAELFGDISSSMGNEESPMTSSCVLRAPASPTLEEVGGPLVSHSACSVTEDTTGQTPNSSEFVCPDLLSDSGCDSDDSPSLETLLMELLEKWEREEAAGERDGEVQSLSSLPPRDEELEPAPTPPDSDLSDEGHNEPLPAALAEDPERFEVCASPAGAADEADAAWVEGGCAQPAPDQEKNCRVESPASACPEPAQSLPHHVPACPAGSADVPQPPAPRRWRSMVKRARRAVRRLFSFSCLRGQPEE</sequence>
<name>A0A3M0KVE4_HIRRU</name>
<reference evidence="2 3" key="1">
    <citation type="submission" date="2018-07" db="EMBL/GenBank/DDBJ databases">
        <title>A high quality draft genome assembly of the barn swallow (H. rustica rustica).</title>
        <authorList>
            <person name="Formenti G."/>
            <person name="Chiara M."/>
            <person name="Poveda L."/>
            <person name="Francoijs K.-J."/>
            <person name="Bonisoli-Alquati A."/>
            <person name="Canova L."/>
            <person name="Gianfranceschi L."/>
            <person name="Horner D.S."/>
            <person name="Saino N."/>
        </authorList>
    </citation>
    <scope>NUCLEOTIDE SEQUENCE [LARGE SCALE GENOMIC DNA]</scope>
    <source>
        <strain evidence="2">Chelidonia</strain>
        <tissue evidence="2">Blood</tissue>
    </source>
</reference>
<evidence type="ECO:0000313" key="2">
    <source>
        <dbReference type="EMBL" id="RMC14750.1"/>
    </source>
</evidence>
<organism evidence="2 3">
    <name type="scientific">Hirundo rustica rustica</name>
    <dbReference type="NCBI Taxonomy" id="333673"/>
    <lineage>
        <taxon>Eukaryota</taxon>
        <taxon>Metazoa</taxon>
        <taxon>Chordata</taxon>
        <taxon>Craniata</taxon>
        <taxon>Vertebrata</taxon>
        <taxon>Euteleostomi</taxon>
        <taxon>Archelosauria</taxon>
        <taxon>Archosauria</taxon>
        <taxon>Dinosauria</taxon>
        <taxon>Saurischia</taxon>
        <taxon>Theropoda</taxon>
        <taxon>Coelurosauria</taxon>
        <taxon>Aves</taxon>
        <taxon>Neognathae</taxon>
        <taxon>Neoaves</taxon>
        <taxon>Telluraves</taxon>
        <taxon>Australaves</taxon>
        <taxon>Passeriformes</taxon>
        <taxon>Sylvioidea</taxon>
        <taxon>Hirundinidae</taxon>
        <taxon>Hirundo</taxon>
    </lineage>
</organism>
<dbReference type="EMBL" id="QRBI01000104">
    <property type="protein sequence ID" value="RMC14750.1"/>
    <property type="molecule type" value="Genomic_DNA"/>
</dbReference>
<evidence type="ECO:0000256" key="1">
    <source>
        <dbReference type="SAM" id="MobiDB-lite"/>
    </source>
</evidence>
<feature type="compositionally biased region" description="Polar residues" evidence="1">
    <location>
        <begin position="343"/>
        <end position="356"/>
    </location>
</feature>
<gene>
    <name evidence="2" type="ORF">DUI87_06924</name>
</gene>
<keyword evidence="3" id="KW-1185">Reference proteome</keyword>